<dbReference type="EMBL" id="FQWT01000008">
    <property type="protein sequence ID" value="SHH87862.1"/>
    <property type="molecule type" value="Genomic_DNA"/>
</dbReference>
<evidence type="ECO:0000259" key="1">
    <source>
        <dbReference type="Pfam" id="PF12867"/>
    </source>
</evidence>
<feature type="domain" description="DinB-like" evidence="1">
    <location>
        <begin position="28"/>
        <end position="177"/>
    </location>
</feature>
<dbReference type="SUPFAM" id="SSF109854">
    <property type="entry name" value="DinB/YfiT-like putative metalloenzymes"/>
    <property type="match status" value="1"/>
</dbReference>
<reference evidence="3" key="1">
    <citation type="submission" date="2016-11" db="EMBL/GenBank/DDBJ databases">
        <authorList>
            <person name="Varghese N."/>
            <person name="Submissions S."/>
        </authorList>
    </citation>
    <scope>NUCLEOTIDE SEQUENCE [LARGE SCALE GENOMIC DNA]</scope>
    <source>
        <strain evidence="3">DSM 19055</strain>
    </source>
</reference>
<keyword evidence="3" id="KW-1185">Reference proteome</keyword>
<dbReference type="AlphaFoldDB" id="A0A1M5WK98"/>
<dbReference type="InterPro" id="IPR034660">
    <property type="entry name" value="DinB/YfiT-like"/>
</dbReference>
<evidence type="ECO:0000313" key="2">
    <source>
        <dbReference type="EMBL" id="SHH87862.1"/>
    </source>
</evidence>
<protein>
    <submittedName>
        <fullName evidence="2">DinB superfamily protein</fullName>
    </submittedName>
</protein>
<dbReference type="InterPro" id="IPR024775">
    <property type="entry name" value="DinB-like"/>
</dbReference>
<proteinExistence type="predicted"/>
<dbReference type="Gene3D" id="1.20.120.450">
    <property type="entry name" value="dinb family like domain"/>
    <property type="match status" value="1"/>
</dbReference>
<dbReference type="RefSeq" id="WP_073066335.1">
    <property type="nucleotide sequence ID" value="NZ_FQWT01000008.1"/>
</dbReference>
<gene>
    <name evidence="2" type="ORF">SAMN05421866_4081</name>
</gene>
<dbReference type="eggNOG" id="ENOG5031J72">
    <property type="taxonomic scope" value="Bacteria"/>
</dbReference>
<dbReference type="Proteomes" id="UP000184047">
    <property type="component" value="Unassembled WGS sequence"/>
</dbReference>
<dbReference type="STRING" id="421058.SAMN05421866_4081"/>
<sequence length="187" mass="22348">MDIFRLIQDIKTHLTLSFNEVDEWFDQDKRTLNYQPLNGGWTVQQILEHIYLTNFYLLILIEKGSKKAMRNYRDLDLNAEIKNYSFDKENFEKIGEHGAFEWIRPEHMEPKGELDLKEIRSLISKQYHQCLNYLDLMKNGEGLLCKTTMTVNGLGKINVYEYIYFLSLHARRHIIQMQNNQLEIIKN</sequence>
<dbReference type="Pfam" id="PF12867">
    <property type="entry name" value="DinB_2"/>
    <property type="match status" value="1"/>
</dbReference>
<accession>A0A1M5WK98</accession>
<name>A0A1M5WK98_9FLAO</name>
<organism evidence="2 3">
    <name type="scientific">Chryseobacterium oranimense</name>
    <dbReference type="NCBI Taxonomy" id="421058"/>
    <lineage>
        <taxon>Bacteria</taxon>
        <taxon>Pseudomonadati</taxon>
        <taxon>Bacteroidota</taxon>
        <taxon>Flavobacteriia</taxon>
        <taxon>Flavobacteriales</taxon>
        <taxon>Weeksellaceae</taxon>
        <taxon>Chryseobacterium group</taxon>
        <taxon>Chryseobacterium</taxon>
    </lineage>
</organism>
<evidence type="ECO:0000313" key="3">
    <source>
        <dbReference type="Proteomes" id="UP000184047"/>
    </source>
</evidence>
<dbReference type="OrthoDB" id="679284at2"/>